<evidence type="ECO:0000256" key="1">
    <source>
        <dbReference type="SAM" id="MobiDB-lite"/>
    </source>
</evidence>
<dbReference type="AlphaFoldDB" id="A0AA39TZL9"/>
<feature type="compositionally biased region" description="Basic and acidic residues" evidence="1">
    <location>
        <begin position="136"/>
        <end position="152"/>
    </location>
</feature>
<name>A0AA39TZL9_9AGAR</name>
<comment type="caution">
    <text evidence="2">The sequence shown here is derived from an EMBL/GenBank/DDBJ whole genome shotgun (WGS) entry which is preliminary data.</text>
</comment>
<feature type="compositionally biased region" description="Acidic residues" evidence="1">
    <location>
        <begin position="121"/>
        <end position="135"/>
    </location>
</feature>
<reference evidence="2" key="1">
    <citation type="submission" date="2023-06" db="EMBL/GenBank/DDBJ databases">
        <authorList>
            <consortium name="Lawrence Berkeley National Laboratory"/>
            <person name="Ahrendt S."/>
            <person name="Sahu N."/>
            <person name="Indic B."/>
            <person name="Wong-Bajracharya J."/>
            <person name="Merenyi Z."/>
            <person name="Ke H.-M."/>
            <person name="Monk M."/>
            <person name="Kocsube S."/>
            <person name="Drula E."/>
            <person name="Lipzen A."/>
            <person name="Balint B."/>
            <person name="Henrissat B."/>
            <person name="Andreopoulos B."/>
            <person name="Martin F.M."/>
            <person name="Harder C.B."/>
            <person name="Rigling D."/>
            <person name="Ford K.L."/>
            <person name="Foster G.D."/>
            <person name="Pangilinan J."/>
            <person name="Papanicolaou A."/>
            <person name="Barry K."/>
            <person name="LaButti K."/>
            <person name="Viragh M."/>
            <person name="Koriabine M."/>
            <person name="Yan M."/>
            <person name="Riley R."/>
            <person name="Champramary S."/>
            <person name="Plett K.L."/>
            <person name="Tsai I.J."/>
            <person name="Slot J."/>
            <person name="Sipos G."/>
            <person name="Plett J."/>
            <person name="Nagy L.G."/>
            <person name="Grigoriev I.V."/>
        </authorList>
    </citation>
    <scope>NUCLEOTIDE SEQUENCE</scope>
    <source>
        <strain evidence="2">ICMP 16352</strain>
    </source>
</reference>
<keyword evidence="3" id="KW-1185">Reference proteome</keyword>
<gene>
    <name evidence="2" type="ORF">IW261DRAFT_1568691</name>
</gene>
<feature type="compositionally biased region" description="Low complexity" evidence="1">
    <location>
        <begin position="451"/>
        <end position="462"/>
    </location>
</feature>
<dbReference type="EMBL" id="JAUEPR010000027">
    <property type="protein sequence ID" value="KAK0474357.1"/>
    <property type="molecule type" value="Genomic_DNA"/>
</dbReference>
<feature type="region of interest" description="Disordered" evidence="1">
    <location>
        <begin position="112"/>
        <end position="154"/>
    </location>
</feature>
<evidence type="ECO:0000313" key="3">
    <source>
        <dbReference type="Proteomes" id="UP001175227"/>
    </source>
</evidence>
<dbReference type="Proteomes" id="UP001175227">
    <property type="component" value="Unassembled WGS sequence"/>
</dbReference>
<organism evidence="2 3">
    <name type="scientific">Armillaria novae-zelandiae</name>
    <dbReference type="NCBI Taxonomy" id="153914"/>
    <lineage>
        <taxon>Eukaryota</taxon>
        <taxon>Fungi</taxon>
        <taxon>Dikarya</taxon>
        <taxon>Basidiomycota</taxon>
        <taxon>Agaricomycotina</taxon>
        <taxon>Agaricomycetes</taxon>
        <taxon>Agaricomycetidae</taxon>
        <taxon>Agaricales</taxon>
        <taxon>Marasmiineae</taxon>
        <taxon>Physalacriaceae</taxon>
        <taxon>Armillaria</taxon>
    </lineage>
</organism>
<sequence length="702" mass="77258">MGEPIIQQDPAVLRVECELRYRDAALELDNLIQSPPPCRHSEKIYTWLHDSLRQWEICRDNCKSAGIAKVVFHKLEYSIIEVVSTINSEWIKKSKSAYNEFRRRGHAYEVKITPIPNDPDSSSEEYSEIEDEDESSEKAKEQAKEDEDHTEGGDAEVVRSSFLLSAVPTVETSQPCSVTSFERTKVVPFVDLRSKGSSLPKPTMEVPRPRPQMITWHHSVPPLAPSDTSSEVEGSRVDHCFIFDPNFPLHGRLTTIFKTGPPVLAKRSPDKLKKVVPLHTDNAALPAEVLKESNPPQLEEQETTSPVVVEHSVVTLPSVTPAVGFVWPDVSDLIDFQEEVLPVFPVAKPMNVDDDDRPLSPPEDEAFMSLEPTFNPPVHIEVPSPPPHKYKPACRQKFADSLDEIDYLTLLAIVARPSCLEKSLEDSPPAKNAPVNPKPASQNPLKRRLQKLAQSSAQQQLQEGSLDEADTSRPRKRCSAPAVGDIDEEPAAKRAKTVSSTADNILPTPAIRKRGPSPTKPPLVTLGMGGGGFGEMPNESFKALANGIAPLGSWKWKKTTAVLSRLTVVCGTRKLRRLLVNGTRSHVISAKVMEHIVAPCTINGDNVLNPIDHLPSKSRYLQEVSLFGPTLEVIAQKAESMISKIRQFLAGLDILEDAQVVQDQVASLCQSVQGSSAPKKNIEVNGAIAAGSFEEEAESLKD</sequence>
<proteinExistence type="predicted"/>
<accession>A0AA39TZL9</accession>
<feature type="compositionally biased region" description="Low complexity" evidence="1">
    <location>
        <begin position="429"/>
        <end position="440"/>
    </location>
</feature>
<evidence type="ECO:0000313" key="2">
    <source>
        <dbReference type="EMBL" id="KAK0474357.1"/>
    </source>
</evidence>
<feature type="region of interest" description="Disordered" evidence="1">
    <location>
        <begin position="423"/>
        <end position="499"/>
    </location>
</feature>
<protein>
    <submittedName>
        <fullName evidence="2">Uncharacterized protein</fullName>
    </submittedName>
</protein>